<feature type="region of interest" description="Disordered" evidence="1">
    <location>
        <begin position="171"/>
        <end position="202"/>
    </location>
</feature>
<feature type="compositionally biased region" description="Low complexity" evidence="1">
    <location>
        <begin position="248"/>
        <end position="259"/>
    </location>
</feature>
<organism evidence="2 3">
    <name type="scientific">Pyricularia oryzae</name>
    <name type="common">Rice blast fungus</name>
    <name type="synonym">Magnaporthe oryzae</name>
    <dbReference type="NCBI Taxonomy" id="318829"/>
    <lineage>
        <taxon>Eukaryota</taxon>
        <taxon>Fungi</taxon>
        <taxon>Dikarya</taxon>
        <taxon>Ascomycota</taxon>
        <taxon>Pezizomycotina</taxon>
        <taxon>Sordariomycetes</taxon>
        <taxon>Sordariomycetidae</taxon>
        <taxon>Magnaporthales</taxon>
        <taxon>Pyriculariaceae</taxon>
        <taxon>Pyricularia</taxon>
    </lineage>
</organism>
<accession>A0A4P7NA01</accession>
<proteinExistence type="predicted"/>
<dbReference type="EMBL" id="CP034206">
    <property type="protein sequence ID" value="QBZ58572.1"/>
    <property type="molecule type" value="Genomic_DNA"/>
</dbReference>
<evidence type="ECO:0000313" key="3">
    <source>
        <dbReference type="Proteomes" id="UP000294847"/>
    </source>
</evidence>
<dbReference type="Proteomes" id="UP000294847">
    <property type="component" value="Chromosome 3"/>
</dbReference>
<dbReference type="AlphaFoldDB" id="A0A4P7NA01"/>
<feature type="compositionally biased region" description="Polar residues" evidence="1">
    <location>
        <begin position="190"/>
        <end position="201"/>
    </location>
</feature>
<gene>
    <name evidence="2" type="ORF">PoMZ_03527</name>
</gene>
<protein>
    <submittedName>
        <fullName evidence="2">Uncharacterized protein</fullName>
    </submittedName>
</protein>
<sequence>MTNVDNIQDRLRDLTEYPDAAGPPVNLQQWIRSAAEDDFADDGPEDNVAEHDAKKTRKRGKAPEDTRNKVKTLIACVDQALEGGNMRTTADCKSPAILPVSTRAECNDAALDPDSATQKPKRLSLSQLPENAIVDDDETMTPPAPRVAAPSAFHSSGRATIEVHGPRQPQRVVGFDIPENSDTDPKIPRSRSSTKAINETPSLPRERLAAVWQGWPEEPFRAFSLAELSAGIGQKPLTESEAQLSVRSPGSGPQQGNSGERQPASSLMKQAESGCSTTEGWVSHLASLSWKWLAAPKHSHLLDNYPAPEPFKIQWRRPNVAVTVNQAQPPPKWNVLLMPRCREGL</sequence>
<evidence type="ECO:0000256" key="1">
    <source>
        <dbReference type="SAM" id="MobiDB-lite"/>
    </source>
</evidence>
<feature type="compositionally biased region" description="Polar residues" evidence="1">
    <location>
        <begin position="263"/>
        <end position="272"/>
    </location>
</feature>
<feature type="region of interest" description="Disordered" evidence="1">
    <location>
        <begin position="1"/>
        <end position="68"/>
    </location>
</feature>
<evidence type="ECO:0000313" key="2">
    <source>
        <dbReference type="EMBL" id="QBZ58572.1"/>
    </source>
</evidence>
<reference evidence="2 3" key="1">
    <citation type="journal article" date="2019" name="Mol. Biol. Evol.">
        <title>Blast fungal genomes show frequent chromosomal changes, gene gains and losses, and effector gene turnover.</title>
        <authorList>
            <person name="Gomez Luciano L.B."/>
            <person name="Jason Tsai I."/>
            <person name="Chuma I."/>
            <person name="Tosa Y."/>
            <person name="Chen Y.H."/>
            <person name="Li J.Y."/>
            <person name="Li M.Y."/>
            <person name="Jade Lu M.Y."/>
            <person name="Nakayashiki H."/>
            <person name="Li W.H."/>
        </authorList>
    </citation>
    <scope>NUCLEOTIDE SEQUENCE [LARGE SCALE GENOMIC DNA]</scope>
    <source>
        <strain evidence="2">MZ5-1-6</strain>
    </source>
</reference>
<feature type="region of interest" description="Disordered" evidence="1">
    <location>
        <begin position="239"/>
        <end position="272"/>
    </location>
</feature>
<feature type="compositionally biased region" description="Acidic residues" evidence="1">
    <location>
        <begin position="36"/>
        <end position="47"/>
    </location>
</feature>
<name>A0A4P7NA01_PYROR</name>